<dbReference type="InterPro" id="IPR000911">
    <property type="entry name" value="Ribosomal_uL11"/>
</dbReference>
<evidence type="ECO:0000256" key="3">
    <source>
        <dbReference type="ARBA" id="ARBA00023274"/>
    </source>
</evidence>
<comment type="caution">
    <text evidence="5">The sequence shown here is derived from an EMBL/GenBank/DDBJ whole genome shotgun (WGS) entry which is preliminary data.</text>
</comment>
<accession>A0A9X9LE48</accession>
<dbReference type="InterPro" id="IPR020784">
    <property type="entry name" value="Ribosomal_uL11_N"/>
</dbReference>
<comment type="similarity">
    <text evidence="1">Belongs to the universal ribosomal protein uL11 family.</text>
</comment>
<dbReference type="Proteomes" id="UP000269945">
    <property type="component" value="Unassembled WGS sequence"/>
</dbReference>
<evidence type="ECO:0000256" key="2">
    <source>
        <dbReference type="ARBA" id="ARBA00022980"/>
    </source>
</evidence>
<keyword evidence="3" id="KW-0687">Ribonucleoprotein</keyword>
<dbReference type="SUPFAM" id="SSF54747">
    <property type="entry name" value="Ribosomal L11/L12e N-terminal domain"/>
    <property type="match status" value="1"/>
</dbReference>
<keyword evidence="2" id="KW-0689">Ribosomal protein</keyword>
<protein>
    <recommendedName>
        <fullName evidence="4">Large ribosomal subunit protein uL11 N-terminal domain-containing protein</fullName>
    </recommendedName>
</protein>
<dbReference type="PANTHER" id="PTHR11661:SF2">
    <property type="entry name" value="LARGE RIBOSOMAL SUBUNIT PROTEIN UL11"/>
    <property type="match status" value="1"/>
</dbReference>
<sequence length="66" mass="7260">MPPKFDPKGVKIKYLRYTGGEVHVTSALALKIALGLSPKKVDDDIIKAASDRKGLRIIVKLTIQSR</sequence>
<dbReference type="EMBL" id="CYRY02001348">
    <property type="protein sequence ID" value="VCW66000.1"/>
    <property type="molecule type" value="Genomic_DNA"/>
</dbReference>
<evidence type="ECO:0000256" key="1">
    <source>
        <dbReference type="ARBA" id="ARBA00010537"/>
    </source>
</evidence>
<proteinExistence type="inferred from homology"/>
<dbReference type="Pfam" id="PF03946">
    <property type="entry name" value="Ribosomal_L11_N"/>
    <property type="match status" value="1"/>
</dbReference>
<name>A0A9X9LE48_GULGU</name>
<organism evidence="5 6">
    <name type="scientific">Gulo gulo</name>
    <name type="common">Wolverine</name>
    <name type="synonym">Gluton</name>
    <dbReference type="NCBI Taxonomy" id="48420"/>
    <lineage>
        <taxon>Eukaryota</taxon>
        <taxon>Metazoa</taxon>
        <taxon>Chordata</taxon>
        <taxon>Craniata</taxon>
        <taxon>Vertebrata</taxon>
        <taxon>Euteleostomi</taxon>
        <taxon>Mammalia</taxon>
        <taxon>Eutheria</taxon>
        <taxon>Laurasiatheria</taxon>
        <taxon>Carnivora</taxon>
        <taxon>Caniformia</taxon>
        <taxon>Musteloidea</taxon>
        <taxon>Mustelidae</taxon>
        <taxon>Guloninae</taxon>
        <taxon>Gulo</taxon>
    </lineage>
</organism>
<dbReference type="InterPro" id="IPR036796">
    <property type="entry name" value="Ribosomal_uL11_N_sf"/>
</dbReference>
<evidence type="ECO:0000313" key="6">
    <source>
        <dbReference type="Proteomes" id="UP000269945"/>
    </source>
</evidence>
<dbReference type="GO" id="GO:0022625">
    <property type="term" value="C:cytosolic large ribosomal subunit"/>
    <property type="evidence" value="ECO:0007669"/>
    <property type="project" value="TreeGrafter"/>
</dbReference>
<dbReference type="GO" id="GO:0006412">
    <property type="term" value="P:translation"/>
    <property type="evidence" value="ECO:0007669"/>
    <property type="project" value="InterPro"/>
</dbReference>
<gene>
    <name evidence="5" type="ORF">BN2614_LOCUS2</name>
</gene>
<dbReference type="GO" id="GO:0003735">
    <property type="term" value="F:structural constituent of ribosome"/>
    <property type="evidence" value="ECO:0007669"/>
    <property type="project" value="InterPro"/>
</dbReference>
<reference evidence="5 6" key="1">
    <citation type="submission" date="2018-10" db="EMBL/GenBank/DDBJ databases">
        <authorList>
            <person name="Ekblom R."/>
            <person name="Jareborg N."/>
        </authorList>
    </citation>
    <scope>NUCLEOTIDE SEQUENCE [LARGE SCALE GENOMIC DNA]</scope>
    <source>
        <tissue evidence="5">Muscle</tissue>
    </source>
</reference>
<dbReference type="AlphaFoldDB" id="A0A9X9LE48"/>
<evidence type="ECO:0000313" key="5">
    <source>
        <dbReference type="EMBL" id="VCW66000.1"/>
    </source>
</evidence>
<feature type="domain" description="Large ribosomal subunit protein uL11 N-terminal" evidence="4">
    <location>
        <begin position="14"/>
        <end position="65"/>
    </location>
</feature>
<dbReference type="GO" id="GO:0070180">
    <property type="term" value="F:large ribosomal subunit rRNA binding"/>
    <property type="evidence" value="ECO:0007669"/>
    <property type="project" value="TreeGrafter"/>
</dbReference>
<dbReference type="Gene3D" id="3.30.1550.10">
    <property type="entry name" value="Ribosomal protein L11/L12, N-terminal domain"/>
    <property type="match status" value="1"/>
</dbReference>
<evidence type="ECO:0000259" key="4">
    <source>
        <dbReference type="Pfam" id="PF03946"/>
    </source>
</evidence>
<keyword evidence="6" id="KW-1185">Reference proteome</keyword>
<dbReference type="PANTHER" id="PTHR11661">
    <property type="entry name" value="60S RIBOSOMAL PROTEIN L12"/>
    <property type="match status" value="1"/>
</dbReference>